<dbReference type="Pfam" id="PF01757">
    <property type="entry name" value="Acyl_transf_3"/>
    <property type="match status" value="1"/>
</dbReference>
<evidence type="ECO:0000313" key="3">
    <source>
        <dbReference type="EMBL" id="TXE12031.1"/>
    </source>
</evidence>
<dbReference type="OrthoDB" id="290051at2"/>
<feature type="transmembrane region" description="Helical" evidence="1">
    <location>
        <begin position="146"/>
        <end position="163"/>
    </location>
</feature>
<feature type="transmembrane region" description="Helical" evidence="1">
    <location>
        <begin position="12"/>
        <end position="30"/>
    </location>
</feature>
<dbReference type="InterPro" id="IPR002656">
    <property type="entry name" value="Acyl_transf_3_dom"/>
</dbReference>
<proteinExistence type="predicted"/>
<organism evidence="3 4">
    <name type="scientific">Seonamhaeicola algicola</name>
    <dbReference type="NCBI Taxonomy" id="1719036"/>
    <lineage>
        <taxon>Bacteria</taxon>
        <taxon>Pseudomonadati</taxon>
        <taxon>Bacteroidota</taxon>
        <taxon>Flavobacteriia</taxon>
        <taxon>Flavobacteriales</taxon>
        <taxon>Flavobacteriaceae</taxon>
    </lineage>
</organism>
<feature type="transmembrane region" description="Helical" evidence="1">
    <location>
        <begin position="286"/>
        <end position="308"/>
    </location>
</feature>
<feature type="transmembrane region" description="Helical" evidence="1">
    <location>
        <begin position="314"/>
        <end position="333"/>
    </location>
</feature>
<dbReference type="EMBL" id="VOSC01000019">
    <property type="protein sequence ID" value="TXE12031.1"/>
    <property type="molecule type" value="Genomic_DNA"/>
</dbReference>
<reference evidence="4" key="1">
    <citation type="submission" date="2019-08" db="EMBL/GenBank/DDBJ databases">
        <title>Seonamhaeicola sediminis sp. nov., isolated from marine sediment.</title>
        <authorList>
            <person name="Cao W.R."/>
        </authorList>
    </citation>
    <scope>NUCLEOTIDE SEQUENCE [LARGE SCALE GENOMIC DNA]</scope>
    <source>
        <strain evidence="4">Gy8</strain>
    </source>
</reference>
<dbReference type="PANTHER" id="PTHR23028">
    <property type="entry name" value="ACETYLTRANSFERASE"/>
    <property type="match status" value="1"/>
</dbReference>
<accession>A0A5C7AUF9</accession>
<dbReference type="GO" id="GO:0000271">
    <property type="term" value="P:polysaccharide biosynthetic process"/>
    <property type="evidence" value="ECO:0007669"/>
    <property type="project" value="TreeGrafter"/>
</dbReference>
<sequence>MKKKRIEILDGFRAIAIIMVMCFHFFSRWANIYPYADSYDYFWFGRLGVHFFFIISGFVIFYSLNNTTSFKVFWKNRLIRLLPSMVIATLITFIFVLFFDTEKIFPHAHLVKNVFASITFVQPELLSTLCDRKIEFDYINGSYWSLWHEIQFYFFISFMYFFFQNKFMKVFFVTSVFLTFFWFYISLLDSTEIFFLKKLKSIFELFNLIKSLPLFSYGVFYYLLYKGEFKKYILICVLVMFFLQCSLFWYDKARVISMFIGHILFLLLICRSRYLNWLKNPLLIKIGGASYFLYLIHEVIGVVLITKYGDLEHYALLFVLFLMICFVCVSVFYTQKVEIRIGKYLKKKMS</sequence>
<evidence type="ECO:0000256" key="1">
    <source>
        <dbReference type="SAM" id="Phobius"/>
    </source>
</evidence>
<feature type="transmembrane region" description="Helical" evidence="1">
    <location>
        <begin position="232"/>
        <end position="250"/>
    </location>
</feature>
<evidence type="ECO:0000313" key="4">
    <source>
        <dbReference type="Proteomes" id="UP000321790"/>
    </source>
</evidence>
<comment type="caution">
    <text evidence="3">The sequence shown here is derived from an EMBL/GenBank/DDBJ whole genome shotgun (WGS) entry which is preliminary data.</text>
</comment>
<evidence type="ECO:0000259" key="2">
    <source>
        <dbReference type="Pfam" id="PF01757"/>
    </source>
</evidence>
<name>A0A5C7AUF9_9FLAO</name>
<dbReference type="RefSeq" id="WP_147134175.1">
    <property type="nucleotide sequence ID" value="NZ_VOSC01000019.1"/>
</dbReference>
<dbReference type="PANTHER" id="PTHR23028:SF131">
    <property type="entry name" value="BLR2367 PROTEIN"/>
    <property type="match status" value="1"/>
</dbReference>
<keyword evidence="1" id="KW-0472">Membrane</keyword>
<feature type="transmembrane region" description="Helical" evidence="1">
    <location>
        <begin position="77"/>
        <end position="99"/>
    </location>
</feature>
<feature type="transmembrane region" description="Helical" evidence="1">
    <location>
        <begin position="42"/>
        <end position="65"/>
    </location>
</feature>
<dbReference type="Proteomes" id="UP000321790">
    <property type="component" value="Unassembled WGS sequence"/>
</dbReference>
<dbReference type="InterPro" id="IPR050879">
    <property type="entry name" value="Acyltransferase_3"/>
</dbReference>
<gene>
    <name evidence="3" type="ORF">FUA26_08185</name>
</gene>
<dbReference type="GO" id="GO:0016747">
    <property type="term" value="F:acyltransferase activity, transferring groups other than amino-acyl groups"/>
    <property type="evidence" value="ECO:0007669"/>
    <property type="project" value="InterPro"/>
</dbReference>
<dbReference type="GO" id="GO:0016020">
    <property type="term" value="C:membrane"/>
    <property type="evidence" value="ECO:0007669"/>
    <property type="project" value="TreeGrafter"/>
</dbReference>
<dbReference type="AlphaFoldDB" id="A0A5C7AUF9"/>
<keyword evidence="1" id="KW-1133">Transmembrane helix</keyword>
<keyword evidence="3" id="KW-0808">Transferase</keyword>
<feature type="transmembrane region" description="Helical" evidence="1">
    <location>
        <begin position="208"/>
        <end position="225"/>
    </location>
</feature>
<keyword evidence="1" id="KW-0812">Transmembrane</keyword>
<feature type="domain" description="Acyltransferase 3" evidence="2">
    <location>
        <begin position="8"/>
        <end position="332"/>
    </location>
</feature>
<feature type="transmembrane region" description="Helical" evidence="1">
    <location>
        <begin position="256"/>
        <end position="274"/>
    </location>
</feature>
<protein>
    <submittedName>
        <fullName evidence="3">Acyltransferase</fullName>
    </submittedName>
</protein>
<keyword evidence="3" id="KW-0012">Acyltransferase</keyword>
<keyword evidence="4" id="KW-1185">Reference proteome</keyword>
<feature type="transmembrane region" description="Helical" evidence="1">
    <location>
        <begin position="170"/>
        <end position="188"/>
    </location>
</feature>